<proteinExistence type="predicted"/>
<feature type="region of interest" description="Disordered" evidence="1">
    <location>
        <begin position="1"/>
        <end position="25"/>
    </location>
</feature>
<dbReference type="Proteomes" id="UP000277204">
    <property type="component" value="Unassembled WGS sequence"/>
</dbReference>
<evidence type="ECO:0000313" key="2">
    <source>
        <dbReference type="EMBL" id="VDP15704.1"/>
    </source>
</evidence>
<evidence type="ECO:0000313" key="3">
    <source>
        <dbReference type="Proteomes" id="UP000277204"/>
    </source>
</evidence>
<feature type="compositionally biased region" description="Acidic residues" evidence="1">
    <location>
        <begin position="1"/>
        <end position="15"/>
    </location>
</feature>
<evidence type="ECO:0000256" key="1">
    <source>
        <dbReference type="SAM" id="MobiDB-lite"/>
    </source>
</evidence>
<organism evidence="2 3">
    <name type="scientific">Schistosoma margrebowiei</name>
    <dbReference type="NCBI Taxonomy" id="48269"/>
    <lineage>
        <taxon>Eukaryota</taxon>
        <taxon>Metazoa</taxon>
        <taxon>Spiralia</taxon>
        <taxon>Lophotrochozoa</taxon>
        <taxon>Platyhelminthes</taxon>
        <taxon>Trematoda</taxon>
        <taxon>Digenea</taxon>
        <taxon>Strigeidida</taxon>
        <taxon>Schistosomatoidea</taxon>
        <taxon>Schistosomatidae</taxon>
        <taxon>Schistosoma</taxon>
    </lineage>
</organism>
<dbReference type="EMBL" id="UZAI01016776">
    <property type="protein sequence ID" value="VDP15704.1"/>
    <property type="molecule type" value="Genomic_DNA"/>
</dbReference>
<dbReference type="AlphaFoldDB" id="A0A183MEB7"/>
<gene>
    <name evidence="2" type="ORF">SMRZ_LOCUS14392</name>
</gene>
<name>A0A183MEB7_9TREM</name>
<reference evidence="2 3" key="1">
    <citation type="submission" date="2018-11" db="EMBL/GenBank/DDBJ databases">
        <authorList>
            <consortium name="Pathogen Informatics"/>
        </authorList>
    </citation>
    <scope>NUCLEOTIDE SEQUENCE [LARGE SCALE GENOMIC DNA]</scope>
    <source>
        <strain evidence="2 3">Zambia</strain>
    </source>
</reference>
<feature type="compositionally biased region" description="Basic and acidic residues" evidence="1">
    <location>
        <begin position="16"/>
        <end position="25"/>
    </location>
</feature>
<protein>
    <submittedName>
        <fullName evidence="2">Uncharacterized protein</fullName>
    </submittedName>
</protein>
<accession>A0A183MEB7</accession>
<sequence length="108" mass="11853">MDTSEYDDGDDDGDDDGRGGGGDDGRGDDAGFILIMGTLQDWTSVIQLRIKFEILNLGFMLLDIHQHGVLVILRELMLSDGSGPVSARFTVRDVTIELSGPRWTSYMT</sequence>
<keyword evidence="3" id="KW-1185">Reference proteome</keyword>